<dbReference type="GO" id="GO:0006811">
    <property type="term" value="P:monoatomic ion transport"/>
    <property type="evidence" value="ECO:0007669"/>
    <property type="project" value="UniProtKB-KW"/>
</dbReference>
<dbReference type="PANTHER" id="PTHR30024:SF7">
    <property type="entry name" value="NITRATE_NITRITE BINDING PROTEIN NRTA"/>
    <property type="match status" value="1"/>
</dbReference>
<evidence type="ECO:0000256" key="4">
    <source>
        <dbReference type="ARBA" id="ARBA00022519"/>
    </source>
</evidence>
<keyword evidence="7" id="KW-0472">Membrane</keyword>
<keyword evidence="4" id="KW-0997">Cell inner membrane</keyword>
<dbReference type="RefSeq" id="WP_106311525.1">
    <property type="nucleotide sequence ID" value="NZ_PVWO01000509.1"/>
</dbReference>
<keyword evidence="3" id="KW-1003">Cell membrane</keyword>
<keyword evidence="5" id="KW-0732">Signal</keyword>
<keyword evidence="6" id="KW-0406">Ion transport</keyword>
<comment type="subcellular location">
    <subcellularLocation>
        <location evidence="1">Cell inner membrane</location>
    </subcellularLocation>
</comment>
<protein>
    <submittedName>
        <fullName evidence="8">Bicarbonate-binding protein</fullName>
    </submittedName>
</protein>
<dbReference type="InterPro" id="IPR044527">
    <property type="entry name" value="NrtA/CpmA_ABC-bd_dom"/>
</dbReference>
<dbReference type="EMBL" id="PVWO01000509">
    <property type="protein sequence ID" value="PSB44997.1"/>
    <property type="molecule type" value="Genomic_DNA"/>
</dbReference>
<dbReference type="Gene3D" id="3.40.190.10">
    <property type="entry name" value="Periplasmic binding protein-like II"/>
    <property type="match status" value="2"/>
</dbReference>
<dbReference type="Proteomes" id="UP000238937">
    <property type="component" value="Unassembled WGS sequence"/>
</dbReference>
<dbReference type="CDD" id="cd13553">
    <property type="entry name" value="PBP2_NrtA_CpmA_like"/>
    <property type="match status" value="1"/>
</dbReference>
<sequence length="442" mass="49089">MEHLVSQISRRKFILTAGATAMLGLGLKGCSTAQNQSATIQMANVNAGSSGNETTKARIGFIGQTDAAPLVIAKVKELFAKHGVPDVELVKQPSWGVTRDNLQIGSAGGGLDGAMVLSPMPYHISMGTITVNNKKLPMYLVARLNTGGQGISVSNRYQDANVALDASKIKERVERERAAGNYLRFAHTFKGGNSDLILRYWLAAGGIDPNKDVISLVVPGSQLVPNIKVNNIDGFCVGDPWHVRLINQRLGYTALVTNEFWQDHPEKALSFRSDWVDRHPNATKSIVKALIEAQQWCDKPENRIQMAQIISDPEWARVPVKDVKDRLTGRIYYGNNRPVVENSPNIMRYWDNNASYPFKSHDLWFLTENMRWGQISTNTDMKQIIDRVNREDIWRAAAKELNLAAAQIPTETSRGVETFFDGVKFDPANPTAYLNSLQIKQA</sequence>
<reference evidence="8 9" key="1">
    <citation type="submission" date="2018-03" db="EMBL/GenBank/DDBJ databases">
        <title>The ancient ancestry and fast evolution of plastids.</title>
        <authorList>
            <person name="Moore K.R."/>
            <person name="Magnabosco C."/>
            <person name="Momper L."/>
            <person name="Gold D.A."/>
            <person name="Bosak T."/>
            <person name="Fournier G.P."/>
        </authorList>
    </citation>
    <scope>NUCLEOTIDE SEQUENCE [LARGE SCALE GENOMIC DNA]</scope>
    <source>
        <strain evidence="8 9">CCALA 037</strain>
    </source>
</reference>
<organism evidence="8 9">
    <name type="scientific">Chamaesiphon polymorphus CCALA 037</name>
    <dbReference type="NCBI Taxonomy" id="2107692"/>
    <lineage>
        <taxon>Bacteria</taxon>
        <taxon>Bacillati</taxon>
        <taxon>Cyanobacteriota</taxon>
        <taxon>Cyanophyceae</taxon>
        <taxon>Gomontiellales</taxon>
        <taxon>Chamaesiphonaceae</taxon>
        <taxon>Chamaesiphon</taxon>
    </lineage>
</organism>
<accession>A0A2T1FJ28</accession>
<dbReference type="GO" id="GO:0005886">
    <property type="term" value="C:plasma membrane"/>
    <property type="evidence" value="ECO:0007669"/>
    <property type="project" value="UniProtKB-SubCell"/>
</dbReference>
<evidence type="ECO:0000256" key="6">
    <source>
        <dbReference type="ARBA" id="ARBA00023065"/>
    </source>
</evidence>
<evidence type="ECO:0000313" key="9">
    <source>
        <dbReference type="Proteomes" id="UP000238937"/>
    </source>
</evidence>
<evidence type="ECO:0000256" key="3">
    <source>
        <dbReference type="ARBA" id="ARBA00022475"/>
    </source>
</evidence>
<dbReference type="AlphaFoldDB" id="A0A2T1FJ28"/>
<evidence type="ECO:0000256" key="7">
    <source>
        <dbReference type="ARBA" id="ARBA00023136"/>
    </source>
</evidence>
<evidence type="ECO:0000256" key="1">
    <source>
        <dbReference type="ARBA" id="ARBA00004533"/>
    </source>
</evidence>
<keyword evidence="2" id="KW-0813">Transport</keyword>
<dbReference type="SUPFAM" id="SSF53850">
    <property type="entry name" value="Periplasmic binding protein-like II"/>
    <property type="match status" value="1"/>
</dbReference>
<dbReference type="PANTHER" id="PTHR30024">
    <property type="entry name" value="ALIPHATIC SULFONATES-BINDING PROTEIN-RELATED"/>
    <property type="match status" value="1"/>
</dbReference>
<gene>
    <name evidence="8" type="ORF">C7B77_25385</name>
</gene>
<name>A0A2T1FJ28_9CYAN</name>
<proteinExistence type="predicted"/>
<evidence type="ECO:0000256" key="2">
    <source>
        <dbReference type="ARBA" id="ARBA00022448"/>
    </source>
</evidence>
<dbReference type="OrthoDB" id="416209at2"/>
<evidence type="ECO:0000256" key="5">
    <source>
        <dbReference type="ARBA" id="ARBA00022729"/>
    </source>
</evidence>
<evidence type="ECO:0000313" key="8">
    <source>
        <dbReference type="EMBL" id="PSB44997.1"/>
    </source>
</evidence>
<comment type="caution">
    <text evidence="8">The sequence shown here is derived from an EMBL/GenBank/DDBJ whole genome shotgun (WGS) entry which is preliminary data.</text>
</comment>
<keyword evidence="9" id="KW-1185">Reference proteome</keyword>
<dbReference type="Pfam" id="PF13379">
    <property type="entry name" value="NMT1_2"/>
    <property type="match status" value="1"/>
</dbReference>